<evidence type="ECO:0000313" key="2">
    <source>
        <dbReference type="EMBL" id="AYF73284.1"/>
    </source>
</evidence>
<keyword evidence="2" id="KW-0808">Transferase</keyword>
<gene>
    <name evidence="2" type="ORF">D7D52_04740</name>
</gene>
<sequence>MNYSYLVALTGSGGTVPPELGVVRRLVRRGHRVTVLAEESLAGAVAATGARLRPRAGVGYARDTADEIDAERPDLVLASFFAFGAMVAAQACEVPFSVLVPGIYPLPVEGGPPPGTGFARARGPVGRLRDRVVGSLVQRRWDEELLPRLNALRADFGLERLAHYQDQAQLARRQLVLSSAAFDFAGQGPDGVRWVGPILDEPDWVADTAWTQTDGGDPLVLVALSTTFQRQTDCLQRIAEALALLPVRGVITTGPAVDPAEIHAPPNVTVLRGASHRTIMRHASLVVTHGGHGTLMQAFAADLPVLVLPHGRDHADNAARVRAHHAGITVPRTAPPARIARGVRHLLRTPAYYRAAADLGRAIRRDARGEALLHELEPSADNPDPVAERLFSVRELES</sequence>
<name>A0A386Z857_9NOCA</name>
<dbReference type="InterPro" id="IPR010610">
    <property type="entry name" value="EryCIII-like_C"/>
</dbReference>
<dbReference type="GO" id="GO:0017000">
    <property type="term" value="P:antibiotic biosynthetic process"/>
    <property type="evidence" value="ECO:0007669"/>
    <property type="project" value="UniProtKB-ARBA"/>
</dbReference>
<dbReference type="Pfam" id="PF06722">
    <property type="entry name" value="EryCIII-like_C"/>
    <property type="match status" value="1"/>
</dbReference>
<dbReference type="InterPro" id="IPR050426">
    <property type="entry name" value="Glycosyltransferase_28"/>
</dbReference>
<dbReference type="RefSeq" id="WP_120735220.1">
    <property type="nucleotide sequence ID" value="NZ_CP032568.1"/>
</dbReference>
<dbReference type="PANTHER" id="PTHR48050:SF13">
    <property type="entry name" value="STEROL 3-BETA-GLUCOSYLTRANSFERASE UGT80A2"/>
    <property type="match status" value="1"/>
</dbReference>
<dbReference type="GO" id="GO:0016758">
    <property type="term" value="F:hexosyltransferase activity"/>
    <property type="evidence" value="ECO:0007669"/>
    <property type="project" value="UniProtKB-ARBA"/>
</dbReference>
<organism evidence="2 3">
    <name type="scientific">Nocardia yunnanensis</name>
    <dbReference type="NCBI Taxonomy" id="2382165"/>
    <lineage>
        <taxon>Bacteria</taxon>
        <taxon>Bacillati</taxon>
        <taxon>Actinomycetota</taxon>
        <taxon>Actinomycetes</taxon>
        <taxon>Mycobacteriales</taxon>
        <taxon>Nocardiaceae</taxon>
        <taxon>Nocardia</taxon>
    </lineage>
</organism>
<keyword evidence="3" id="KW-1185">Reference proteome</keyword>
<proteinExistence type="predicted"/>
<evidence type="ECO:0000313" key="3">
    <source>
        <dbReference type="Proteomes" id="UP000267164"/>
    </source>
</evidence>
<dbReference type="Proteomes" id="UP000267164">
    <property type="component" value="Chromosome"/>
</dbReference>
<dbReference type="PANTHER" id="PTHR48050">
    <property type="entry name" value="STEROL 3-BETA-GLUCOSYLTRANSFERASE"/>
    <property type="match status" value="1"/>
</dbReference>
<accession>A0A386Z857</accession>
<dbReference type="InterPro" id="IPR002213">
    <property type="entry name" value="UDP_glucos_trans"/>
</dbReference>
<dbReference type="KEGG" id="nyu:D7D52_04740"/>
<feature type="domain" description="Erythromycin biosynthesis protein CIII-like C-terminal" evidence="1">
    <location>
        <begin position="262"/>
        <end position="359"/>
    </location>
</feature>
<reference evidence="2 3" key="1">
    <citation type="submission" date="2018-09" db="EMBL/GenBank/DDBJ databases">
        <title>Nocardia yunnanensis sp. nov., an actinomycete isolated from a soil sample.</title>
        <authorList>
            <person name="Zhang J."/>
        </authorList>
    </citation>
    <scope>NUCLEOTIDE SEQUENCE [LARGE SCALE GENOMIC DNA]</scope>
    <source>
        <strain evidence="2 3">CFHS0054</strain>
    </source>
</reference>
<dbReference type="GO" id="GO:0008194">
    <property type="term" value="F:UDP-glycosyltransferase activity"/>
    <property type="evidence" value="ECO:0007669"/>
    <property type="project" value="InterPro"/>
</dbReference>
<dbReference type="AlphaFoldDB" id="A0A386Z857"/>
<dbReference type="CDD" id="cd03784">
    <property type="entry name" value="GT1_Gtf-like"/>
    <property type="match status" value="1"/>
</dbReference>
<dbReference type="OrthoDB" id="6620093at2"/>
<dbReference type="EMBL" id="CP032568">
    <property type="protein sequence ID" value="AYF73284.1"/>
    <property type="molecule type" value="Genomic_DNA"/>
</dbReference>
<protein>
    <submittedName>
        <fullName evidence="2">Glycosyltransferase</fullName>
    </submittedName>
</protein>
<evidence type="ECO:0000259" key="1">
    <source>
        <dbReference type="Pfam" id="PF06722"/>
    </source>
</evidence>
<dbReference type="Gene3D" id="3.40.50.2000">
    <property type="entry name" value="Glycogen Phosphorylase B"/>
    <property type="match status" value="3"/>
</dbReference>
<dbReference type="SUPFAM" id="SSF53756">
    <property type="entry name" value="UDP-Glycosyltransferase/glycogen phosphorylase"/>
    <property type="match status" value="1"/>
</dbReference>